<proteinExistence type="predicted"/>
<dbReference type="Pfam" id="PF04082">
    <property type="entry name" value="Fungal_trans"/>
    <property type="match status" value="1"/>
</dbReference>
<feature type="compositionally biased region" description="Low complexity" evidence="7">
    <location>
        <begin position="22"/>
        <end position="37"/>
    </location>
</feature>
<dbReference type="GO" id="GO:0006351">
    <property type="term" value="P:DNA-templated transcription"/>
    <property type="evidence" value="ECO:0007669"/>
    <property type="project" value="InterPro"/>
</dbReference>
<dbReference type="RefSeq" id="XP_016761752.1">
    <property type="nucleotide sequence ID" value="XM_016905192.1"/>
</dbReference>
<dbReference type="InterPro" id="IPR001138">
    <property type="entry name" value="Zn2Cys6_DnaBD"/>
</dbReference>
<organism evidence="9 10">
    <name type="scientific">Sphaerulina musiva (strain SO2202)</name>
    <name type="common">Poplar stem canker fungus</name>
    <name type="synonym">Septoria musiva</name>
    <dbReference type="NCBI Taxonomy" id="692275"/>
    <lineage>
        <taxon>Eukaryota</taxon>
        <taxon>Fungi</taxon>
        <taxon>Dikarya</taxon>
        <taxon>Ascomycota</taxon>
        <taxon>Pezizomycotina</taxon>
        <taxon>Dothideomycetes</taxon>
        <taxon>Dothideomycetidae</taxon>
        <taxon>Mycosphaerellales</taxon>
        <taxon>Mycosphaerellaceae</taxon>
        <taxon>Sphaerulina</taxon>
    </lineage>
</organism>
<dbReference type="EMBL" id="KB456263">
    <property type="protein sequence ID" value="EMF13631.1"/>
    <property type="molecule type" value="Genomic_DNA"/>
</dbReference>
<evidence type="ECO:0000256" key="5">
    <source>
        <dbReference type="ARBA" id="ARBA00023163"/>
    </source>
</evidence>
<feature type="compositionally biased region" description="Polar residues" evidence="7">
    <location>
        <begin position="687"/>
        <end position="697"/>
    </location>
</feature>
<feature type="region of interest" description="Disordered" evidence="7">
    <location>
        <begin position="675"/>
        <end position="757"/>
    </location>
</feature>
<keyword evidence="2" id="KW-0862">Zinc</keyword>
<dbReference type="OrthoDB" id="25391at2759"/>
<dbReference type="Gene3D" id="4.10.240.10">
    <property type="entry name" value="Zn(2)-C6 fungal-type DNA-binding domain"/>
    <property type="match status" value="1"/>
</dbReference>
<accession>M3BZY7</accession>
<evidence type="ECO:0000259" key="8">
    <source>
        <dbReference type="PROSITE" id="PS50048"/>
    </source>
</evidence>
<dbReference type="Pfam" id="PF00172">
    <property type="entry name" value="Zn_clus"/>
    <property type="match status" value="1"/>
</dbReference>
<dbReference type="STRING" id="692275.M3BZY7"/>
<reference evidence="9 10" key="1">
    <citation type="journal article" date="2012" name="PLoS Pathog.">
        <title>Diverse lifestyles and strategies of plant pathogenesis encoded in the genomes of eighteen Dothideomycetes fungi.</title>
        <authorList>
            <person name="Ohm R.A."/>
            <person name="Feau N."/>
            <person name="Henrissat B."/>
            <person name="Schoch C.L."/>
            <person name="Horwitz B.A."/>
            <person name="Barry K.W."/>
            <person name="Condon B.J."/>
            <person name="Copeland A.C."/>
            <person name="Dhillon B."/>
            <person name="Glaser F."/>
            <person name="Hesse C.N."/>
            <person name="Kosti I."/>
            <person name="LaButti K."/>
            <person name="Lindquist E.A."/>
            <person name="Lucas S."/>
            <person name="Salamov A.A."/>
            <person name="Bradshaw R.E."/>
            <person name="Ciuffetti L."/>
            <person name="Hamelin R.C."/>
            <person name="Kema G.H.J."/>
            <person name="Lawrence C."/>
            <person name="Scott J.A."/>
            <person name="Spatafora J.W."/>
            <person name="Turgeon B.G."/>
            <person name="de Wit P.J.G.M."/>
            <person name="Zhong S."/>
            <person name="Goodwin S.B."/>
            <person name="Grigoriev I.V."/>
        </authorList>
    </citation>
    <scope>NUCLEOTIDE SEQUENCE [LARGE SCALE GENOMIC DNA]</scope>
    <source>
        <strain evidence="9 10">SO2202</strain>
    </source>
</reference>
<evidence type="ECO:0000256" key="7">
    <source>
        <dbReference type="SAM" id="MobiDB-lite"/>
    </source>
</evidence>
<dbReference type="AlphaFoldDB" id="M3BZY7"/>
<dbReference type="SMART" id="SM00906">
    <property type="entry name" value="Fungal_trans"/>
    <property type="match status" value="1"/>
</dbReference>
<dbReference type="HOGENOM" id="CLU_006329_0_1_1"/>
<evidence type="ECO:0000313" key="10">
    <source>
        <dbReference type="Proteomes" id="UP000016931"/>
    </source>
</evidence>
<dbReference type="PROSITE" id="PS00463">
    <property type="entry name" value="ZN2_CY6_FUNGAL_1"/>
    <property type="match status" value="1"/>
</dbReference>
<keyword evidence="1" id="KW-0479">Metal-binding</keyword>
<keyword evidence="10" id="KW-1185">Reference proteome</keyword>
<dbReference type="SUPFAM" id="SSF57701">
    <property type="entry name" value="Zn2/Cys6 DNA-binding domain"/>
    <property type="match status" value="1"/>
</dbReference>
<evidence type="ECO:0000256" key="1">
    <source>
        <dbReference type="ARBA" id="ARBA00022723"/>
    </source>
</evidence>
<keyword evidence="3" id="KW-0805">Transcription regulation</keyword>
<dbReference type="eggNOG" id="ENOG502QV53">
    <property type="taxonomic scope" value="Eukaryota"/>
</dbReference>
<dbReference type="GO" id="GO:0003677">
    <property type="term" value="F:DNA binding"/>
    <property type="evidence" value="ECO:0007669"/>
    <property type="project" value="UniProtKB-KW"/>
</dbReference>
<feature type="domain" description="Zn(2)-C6 fungal-type" evidence="8">
    <location>
        <begin position="55"/>
        <end position="87"/>
    </location>
</feature>
<dbReference type="CDD" id="cd12148">
    <property type="entry name" value="fungal_TF_MHR"/>
    <property type="match status" value="1"/>
</dbReference>
<name>M3BZY7_SPHMS</name>
<evidence type="ECO:0000313" key="9">
    <source>
        <dbReference type="EMBL" id="EMF13631.1"/>
    </source>
</evidence>
<feature type="compositionally biased region" description="Basic and acidic residues" evidence="7">
    <location>
        <begin position="97"/>
        <end position="114"/>
    </location>
</feature>
<dbReference type="OMA" id="VYWEMPR"/>
<sequence length="953" mass="105617">MAEQQQRPLAAATSLPDPIKQSPSSSSGAPPTSSSAPKDQIPGHPSFRRQRASRACETCHARKVRCDAASLGVPCTNCVAFSIECKIPTPKRKKTAGKKDNESARAESVKDDRSPGVQSGGTPTFPTRGEAVLSRDMEPDKIGVNTNAGMPEVEGSEAYYTSQQTNNGTYAQFMKPKFARAPIKEAGRVAYLGESSNLSLLVQDRHGTTDVVHYPLPENVRGTRARINELDNVEIDILHQRGAFLLPPRQLCDELVDAFFTWIAPVVPVINRSKFMRRYRDSKNPPSLLLLQSILLAGSRVCNNPQLMDANGSTTPAAMTFYKRAKALYDANYEDDRVTIVQALILMGWYWEGPEGKNKAPLDLSTHARSDIAADVTKNVFYWSRVAVIVAQGSGMHRSVEQSQLSKTDKRLWKRIWWTLFTRDRSVAVALGRPVCINIEDSDVEMVSPDDFVDDEPDRPAEYPPDPIHVHFFLNYVKLCEIMGLVLSQQYSVASKLRRNNALDLTHSDMALADWLQNCPSEVRWEPQRHHFWSALLHANYYTTLCLLHRAHMPPAGAPEARPMNGYPEETAYPSRSIAYQAAAMITSIIEALQSHEQLRYAPAFIVYSLFSALIMHVYQMRSSNQSIVSATQQRLTVCMNALKDVSKTWLVAKMVHTLFESILGNKVLEDRLQKAAGRRHAKSKHNGASSRASKSTPAGEVEAQKRKFDEMELGYTNGPPAPQMSYERSRPQSPAITPSREVPPAGQGTQPQLQMPQMTATSPTLRHGTDTFMGASRNNTRPTTPSFNTLPWSRLGSPDVFLHTRNSPKISEDLWQNYQPEQLFPPETNGLFPITSNSPSQMVDPALRTQSHSNSQFPPQHQLGTPQIQQGQQMPIGDGHAAPGMQYQQDPAAWAQLNTMGDQTRPDDAWSDRSSTGGPVVPTTLNVGDWFEFFGIPNGSDINGLNGAAGYG</sequence>
<keyword evidence="6" id="KW-0539">Nucleus</keyword>
<dbReference type="Proteomes" id="UP000016931">
    <property type="component" value="Unassembled WGS sequence"/>
</dbReference>
<feature type="compositionally biased region" description="Polar residues" evidence="7">
    <location>
        <begin position="748"/>
        <end position="757"/>
    </location>
</feature>
<protein>
    <submittedName>
        <fullName evidence="9">Fungal_trans-domain-containing protein</fullName>
    </submittedName>
</protein>
<evidence type="ECO:0000256" key="6">
    <source>
        <dbReference type="ARBA" id="ARBA00023242"/>
    </source>
</evidence>
<evidence type="ECO:0000256" key="4">
    <source>
        <dbReference type="ARBA" id="ARBA00023125"/>
    </source>
</evidence>
<dbReference type="SMART" id="SM00066">
    <property type="entry name" value="GAL4"/>
    <property type="match status" value="1"/>
</dbReference>
<dbReference type="PROSITE" id="PS50048">
    <property type="entry name" value="ZN2_CY6_FUNGAL_2"/>
    <property type="match status" value="1"/>
</dbReference>
<dbReference type="InterPro" id="IPR036864">
    <property type="entry name" value="Zn2-C6_fun-type_DNA-bd_sf"/>
</dbReference>
<evidence type="ECO:0000256" key="3">
    <source>
        <dbReference type="ARBA" id="ARBA00023015"/>
    </source>
</evidence>
<dbReference type="CDD" id="cd00067">
    <property type="entry name" value="GAL4"/>
    <property type="match status" value="1"/>
</dbReference>
<keyword evidence="4" id="KW-0238">DNA-binding</keyword>
<keyword evidence="5" id="KW-0804">Transcription</keyword>
<feature type="compositionally biased region" description="Basic residues" evidence="7">
    <location>
        <begin position="677"/>
        <end position="686"/>
    </location>
</feature>
<feature type="region of interest" description="Disordered" evidence="7">
    <location>
        <begin position="902"/>
        <end position="922"/>
    </location>
</feature>
<evidence type="ECO:0000256" key="2">
    <source>
        <dbReference type="ARBA" id="ARBA00022833"/>
    </source>
</evidence>
<dbReference type="GO" id="GO:0008270">
    <property type="term" value="F:zinc ion binding"/>
    <property type="evidence" value="ECO:0007669"/>
    <property type="project" value="InterPro"/>
</dbReference>
<dbReference type="InterPro" id="IPR007219">
    <property type="entry name" value="XnlR_reg_dom"/>
</dbReference>
<gene>
    <name evidence="9" type="ORF">SEPMUDRAFT_148866</name>
</gene>
<dbReference type="PANTHER" id="PTHR47171:SF3">
    <property type="entry name" value="FARA-RELATED"/>
    <property type="match status" value="1"/>
</dbReference>
<dbReference type="GO" id="GO:0000981">
    <property type="term" value="F:DNA-binding transcription factor activity, RNA polymerase II-specific"/>
    <property type="evidence" value="ECO:0007669"/>
    <property type="project" value="InterPro"/>
</dbReference>
<dbReference type="PANTHER" id="PTHR47171">
    <property type="entry name" value="FARA-RELATED"/>
    <property type="match status" value="1"/>
</dbReference>
<feature type="region of interest" description="Disordered" evidence="7">
    <location>
        <begin position="90"/>
        <end position="129"/>
    </location>
</feature>
<dbReference type="GeneID" id="27902329"/>
<dbReference type="InterPro" id="IPR052073">
    <property type="entry name" value="Amide_Lactam_Regulators"/>
</dbReference>
<feature type="region of interest" description="Disordered" evidence="7">
    <location>
        <begin position="1"/>
        <end position="49"/>
    </location>
</feature>
<feature type="compositionally biased region" description="Polar residues" evidence="7">
    <location>
        <begin position="116"/>
        <end position="125"/>
    </location>
</feature>